<dbReference type="GO" id="GO:0046982">
    <property type="term" value="F:protein heterodimerization activity"/>
    <property type="evidence" value="ECO:0007669"/>
    <property type="project" value="InterPro"/>
</dbReference>
<dbReference type="OrthoDB" id="2543597at2759"/>
<dbReference type="Pfam" id="PF00808">
    <property type="entry name" value="CBFD_NFYB_HMF"/>
    <property type="match status" value="1"/>
</dbReference>
<dbReference type="InterPro" id="IPR003958">
    <property type="entry name" value="CBFA_NFYB_domain"/>
</dbReference>
<dbReference type="CDD" id="cd13732">
    <property type="entry name" value="HFD_CENP-W"/>
    <property type="match status" value="1"/>
</dbReference>
<organism evidence="9 10">
    <name type="scientific">Exophiala mesophila</name>
    <name type="common">Black yeast-like fungus</name>
    <dbReference type="NCBI Taxonomy" id="212818"/>
    <lineage>
        <taxon>Eukaryota</taxon>
        <taxon>Fungi</taxon>
        <taxon>Dikarya</taxon>
        <taxon>Ascomycota</taxon>
        <taxon>Pezizomycotina</taxon>
        <taxon>Eurotiomycetes</taxon>
        <taxon>Chaetothyriomycetidae</taxon>
        <taxon>Chaetothyriales</taxon>
        <taxon>Herpotrichiellaceae</taxon>
        <taxon>Exophiala</taxon>
    </lineage>
</organism>
<dbReference type="Proteomes" id="UP000054302">
    <property type="component" value="Unassembled WGS sequence"/>
</dbReference>
<dbReference type="RefSeq" id="XP_016224184.1">
    <property type="nucleotide sequence ID" value="XM_016368396.1"/>
</dbReference>
<keyword evidence="4" id="KW-0995">Kinetochore</keyword>
<dbReference type="GO" id="GO:0051382">
    <property type="term" value="P:kinetochore assembly"/>
    <property type="evidence" value="ECO:0007669"/>
    <property type="project" value="TreeGrafter"/>
</dbReference>
<dbReference type="GO" id="GO:0000776">
    <property type="term" value="C:kinetochore"/>
    <property type="evidence" value="ECO:0007669"/>
    <property type="project" value="UniProtKB-KW"/>
</dbReference>
<keyword evidence="3" id="KW-0158">Chromosome</keyword>
<keyword evidence="10" id="KW-1185">Reference proteome</keyword>
<dbReference type="EMBL" id="KN847522">
    <property type="protein sequence ID" value="KIV92610.1"/>
    <property type="molecule type" value="Genomic_DNA"/>
</dbReference>
<dbReference type="InterPro" id="IPR009072">
    <property type="entry name" value="Histone-fold"/>
</dbReference>
<dbReference type="SUPFAM" id="SSF47113">
    <property type="entry name" value="Histone-fold"/>
    <property type="match status" value="1"/>
</dbReference>
<keyword evidence="5" id="KW-0539">Nucleus</keyword>
<dbReference type="GeneID" id="27321729"/>
<evidence type="ECO:0000256" key="5">
    <source>
        <dbReference type="ARBA" id="ARBA00023242"/>
    </source>
</evidence>
<gene>
    <name evidence="9" type="ORF">PV10_03884</name>
</gene>
<reference evidence="9 10" key="1">
    <citation type="submission" date="2015-01" db="EMBL/GenBank/DDBJ databases">
        <title>The Genome Sequence of Exophiala mesophila CBS40295.</title>
        <authorList>
            <consortium name="The Broad Institute Genomics Platform"/>
            <person name="Cuomo C."/>
            <person name="de Hoog S."/>
            <person name="Gorbushina A."/>
            <person name="Stielow B."/>
            <person name="Teixiera M."/>
            <person name="Abouelleil A."/>
            <person name="Chapman S.B."/>
            <person name="Priest M."/>
            <person name="Young S.K."/>
            <person name="Wortman J."/>
            <person name="Nusbaum C."/>
            <person name="Birren B."/>
        </authorList>
    </citation>
    <scope>NUCLEOTIDE SEQUENCE [LARGE SCALE GENOMIC DNA]</scope>
    <source>
        <strain evidence="9 10">CBS 40295</strain>
    </source>
</reference>
<evidence type="ECO:0000256" key="6">
    <source>
        <dbReference type="ARBA" id="ARBA00023328"/>
    </source>
</evidence>
<name>A0A0D1WTR8_EXOME</name>
<dbReference type="OMA" id="YILFMQE"/>
<evidence type="ECO:0000256" key="4">
    <source>
        <dbReference type="ARBA" id="ARBA00022838"/>
    </source>
</evidence>
<feature type="domain" description="Transcription factor CBF/NF-Y/archaeal histone" evidence="8">
    <location>
        <begin position="32"/>
        <end position="90"/>
    </location>
</feature>
<accession>A0A0D1WTR8</accession>
<comment type="subcellular location">
    <subcellularLocation>
        <location evidence="2">Chromosome</location>
        <location evidence="2">Centromere</location>
        <location evidence="2">Kinetochore</location>
    </subcellularLocation>
    <subcellularLocation>
        <location evidence="1">Nucleus</location>
    </subcellularLocation>
</comment>
<evidence type="ECO:0000256" key="1">
    <source>
        <dbReference type="ARBA" id="ARBA00004123"/>
    </source>
</evidence>
<evidence type="ECO:0000259" key="8">
    <source>
        <dbReference type="Pfam" id="PF00808"/>
    </source>
</evidence>
<dbReference type="InterPro" id="IPR052484">
    <property type="entry name" value="CENP-W/WIP1"/>
</dbReference>
<proteinExistence type="inferred from homology"/>
<evidence type="ECO:0000313" key="10">
    <source>
        <dbReference type="Proteomes" id="UP000054302"/>
    </source>
</evidence>
<protein>
    <recommendedName>
        <fullName evidence="8">Transcription factor CBF/NF-Y/archaeal histone domain-containing protein</fullName>
    </recommendedName>
</protein>
<evidence type="ECO:0000256" key="3">
    <source>
        <dbReference type="ARBA" id="ARBA00022454"/>
    </source>
</evidence>
<dbReference type="PANTHER" id="PTHR34832">
    <property type="entry name" value="CENTROMERE PROTEIN W"/>
    <property type="match status" value="1"/>
</dbReference>
<comment type="similarity">
    <text evidence="7">Belongs to the CENP-W/WIP1 family.</text>
</comment>
<dbReference type="GO" id="GO:0005654">
    <property type="term" value="C:nucleoplasm"/>
    <property type="evidence" value="ECO:0007669"/>
    <property type="project" value="TreeGrafter"/>
</dbReference>
<dbReference type="Gene3D" id="1.10.20.10">
    <property type="entry name" value="Histone, subunit A"/>
    <property type="match status" value="1"/>
</dbReference>
<sequence>MSQQSHKSRLKDDIFGKTFSILNMASVNTRYPRATIRKIAKGHTRKNVSRKTDPLIYLDYILFIEELMKNATRKATESGEKHIAAKDIRKVTMTTLRRFKG</sequence>
<dbReference type="VEuPathDB" id="FungiDB:PV10_03884"/>
<dbReference type="PANTHER" id="PTHR34832:SF1">
    <property type="entry name" value="CENTROMERE PROTEIN W"/>
    <property type="match status" value="1"/>
</dbReference>
<evidence type="ECO:0000256" key="2">
    <source>
        <dbReference type="ARBA" id="ARBA00004629"/>
    </source>
</evidence>
<dbReference type="HOGENOM" id="CLU_159428_1_0_1"/>
<dbReference type="AlphaFoldDB" id="A0A0D1WTR8"/>
<dbReference type="STRING" id="212818.A0A0D1WTR8"/>
<dbReference type="GO" id="GO:0007059">
    <property type="term" value="P:chromosome segregation"/>
    <property type="evidence" value="ECO:0007669"/>
    <property type="project" value="TreeGrafter"/>
</dbReference>
<evidence type="ECO:0000313" key="9">
    <source>
        <dbReference type="EMBL" id="KIV92610.1"/>
    </source>
</evidence>
<dbReference type="GO" id="GO:0000278">
    <property type="term" value="P:mitotic cell cycle"/>
    <property type="evidence" value="ECO:0007669"/>
    <property type="project" value="TreeGrafter"/>
</dbReference>
<keyword evidence="6" id="KW-0137">Centromere</keyword>
<evidence type="ECO:0000256" key="7">
    <source>
        <dbReference type="ARBA" id="ARBA00038432"/>
    </source>
</evidence>